<protein>
    <recommendedName>
        <fullName evidence="3">Mu-like prophage FluMu protein gp28</fullName>
    </recommendedName>
</protein>
<gene>
    <name evidence="1" type="ORF">V8V93_07590</name>
</gene>
<sequence length="490" mass="54946">MAKLLPYQKRWINDKSPVKVWLKSRRIGASWCDAADSALIASKSKEEGGMSTYYLSYNKDMTKQYVSDTADWAKKYNLIAGEMEEIVLEDEEKDVTIFQVRFASGFVVQGLSSNPSNLRSKQGRVRVDEAAFVEDLRALLKAALALIMWGGDVALISSHNGEDSEFNEVVEEILAGKLNYSLHRTTLDDALGEGLYHAICQAKKQAWSPEAEAAWRESLVADYGDGADEELFCIPAKSGGAYLVRTVIEGCMEKSVPVLRWEPPAKDFVDWPDAKRQSEMQDWLEEHVGPWLATLADWPSYFGEDFGRLIDLTCIWPLQRKPDLTYHTPFILELRDCPFTQQEQALFYIGERLPRLSGGALDKGGNGAFLAERARQKFGPDIIDEVTFHEAWNLENWPPAKSALEDRTATLPQNDDVLDDFKAVKKVKGIPKVPRDARTKDRKDKGKRHGDSAIAFVLALSAARKFDPSDEEWDFCTGGASAANGIMRGY</sequence>
<dbReference type="InterPro" id="IPR012036">
    <property type="entry name" value="Phage_Mu_Gp28"/>
</dbReference>
<dbReference type="InterPro" id="IPR027417">
    <property type="entry name" value="P-loop_NTPase"/>
</dbReference>
<name>A0ABZ2IZQ4_9BACT</name>
<dbReference type="Gene3D" id="3.40.50.300">
    <property type="entry name" value="P-loop containing nucleotide triphosphate hydrolases"/>
    <property type="match status" value="1"/>
</dbReference>
<accession>A0ABZ2IZQ4</accession>
<dbReference type="EMBL" id="CP146609">
    <property type="protein sequence ID" value="WWX24066.1"/>
    <property type="molecule type" value="Genomic_DNA"/>
</dbReference>
<dbReference type="Proteomes" id="UP001385389">
    <property type="component" value="Chromosome"/>
</dbReference>
<proteinExistence type="predicted"/>
<dbReference type="Gene3D" id="3.30.420.240">
    <property type="match status" value="1"/>
</dbReference>
<organism evidence="1 2">
    <name type="scientific">Pseudodesulfovibrio methanolicus</name>
    <dbReference type="NCBI Taxonomy" id="3126690"/>
    <lineage>
        <taxon>Bacteria</taxon>
        <taxon>Pseudomonadati</taxon>
        <taxon>Thermodesulfobacteriota</taxon>
        <taxon>Desulfovibrionia</taxon>
        <taxon>Desulfovibrionales</taxon>
        <taxon>Desulfovibrionaceae</taxon>
    </lineage>
</organism>
<reference evidence="1 2" key="1">
    <citation type="submission" date="2024-03" db="EMBL/GenBank/DDBJ databases">
        <title>Phenotype and Genome Characterization of a Sulfate-Reducing Bacterium Pseudodesulfovibrio sp. strain 5S69, isolated from Petroleum Reservoir in Tatarstan (Russia).</title>
        <authorList>
            <person name="Bidzhieva S.K."/>
            <person name="Kadnikov V."/>
            <person name="Tourova T.P."/>
            <person name="Samigullina S.R."/>
            <person name="Sokolova D.S."/>
            <person name="Poltaraus A.B."/>
            <person name="Avtukh A.N."/>
            <person name="Tereshina V.M."/>
            <person name="Mardanov A.V."/>
            <person name="Nazina T.N."/>
        </authorList>
    </citation>
    <scope>NUCLEOTIDE SEQUENCE [LARGE SCALE GENOMIC DNA]</scope>
    <source>
        <strain evidence="1 2">5S69</strain>
    </source>
</reference>
<dbReference type="PIRSF" id="PIRSF007056">
    <property type="entry name" value="UCP007056"/>
    <property type="match status" value="1"/>
</dbReference>
<dbReference type="RefSeq" id="WP_338669762.1">
    <property type="nucleotide sequence ID" value="NZ_CP146609.1"/>
</dbReference>
<evidence type="ECO:0008006" key="3">
    <source>
        <dbReference type="Google" id="ProtNLM"/>
    </source>
</evidence>
<evidence type="ECO:0000313" key="1">
    <source>
        <dbReference type="EMBL" id="WWX24066.1"/>
    </source>
</evidence>
<evidence type="ECO:0000313" key="2">
    <source>
        <dbReference type="Proteomes" id="UP001385389"/>
    </source>
</evidence>
<keyword evidence="2" id="KW-1185">Reference proteome</keyword>